<dbReference type="EMBL" id="BMAY01000008">
    <property type="protein sequence ID" value="GFZ27288.1"/>
    <property type="molecule type" value="Genomic_DNA"/>
</dbReference>
<dbReference type="SUPFAM" id="SSF52283">
    <property type="entry name" value="Formate/glycerate dehydrogenase catalytic domain-like"/>
    <property type="match status" value="1"/>
</dbReference>
<feature type="domain" description="D-isomer specific 2-hydroxyacid dehydrogenase catalytic" evidence="5">
    <location>
        <begin position="5"/>
        <end position="329"/>
    </location>
</feature>
<dbReference type="SUPFAM" id="SSF51735">
    <property type="entry name" value="NAD(P)-binding Rossmann-fold domains"/>
    <property type="match status" value="1"/>
</dbReference>
<evidence type="ECO:0000313" key="7">
    <source>
        <dbReference type="EMBL" id="GFZ27288.1"/>
    </source>
</evidence>
<dbReference type="InterPro" id="IPR029753">
    <property type="entry name" value="D-isomer_DH_CS"/>
</dbReference>
<dbReference type="GO" id="GO:0051287">
    <property type="term" value="F:NAD binding"/>
    <property type="evidence" value="ECO:0007669"/>
    <property type="project" value="InterPro"/>
</dbReference>
<dbReference type="CDD" id="cd12186">
    <property type="entry name" value="LDH"/>
    <property type="match status" value="1"/>
</dbReference>
<accession>A0A916QK63</accession>
<sequence length="330" mass="36297">MKFAIFNVSESEQRVLDEWTKKTGHEVKVVAGSLNAKSVEEVADCDGLTIKQTSKIADELVYRKLHEFGIKSLNLRIVGTDIVDFDLAKKYDLLVTNVPAYSPRAIAEMAVTQALYLLRKIGEFQANMVNQHDFSYPDRLQSHEIYTQTVGLVGVGHIGAATAQMFSALGAKVLAYDVVYNPANEPFLTYTDLDTVLRQSDIISLHTPLLPSTQKMIDEAAFKKMKNNAILINCARGGLVDTPALIKALKTGEIAAAGLDALAGEEKYFGKQVQASDVPSDFQELNAMPNVLLTPHAAFYTQTAIRNMVEISLNDALAIREGKRPQNLVH</sequence>
<dbReference type="GO" id="GO:0006564">
    <property type="term" value="P:L-serine biosynthetic process"/>
    <property type="evidence" value="ECO:0007669"/>
    <property type="project" value="UniProtKB-ARBA"/>
</dbReference>
<name>A0A916QK63_9LACO</name>
<dbReference type="PROSITE" id="PS00670">
    <property type="entry name" value="D_2_HYDROXYACID_DH_2"/>
    <property type="match status" value="1"/>
</dbReference>
<organism evidence="7 8">
    <name type="scientific">Lactobacillus corticis</name>
    <dbReference type="NCBI Taxonomy" id="2201249"/>
    <lineage>
        <taxon>Bacteria</taxon>
        <taxon>Bacillati</taxon>
        <taxon>Bacillota</taxon>
        <taxon>Bacilli</taxon>
        <taxon>Lactobacillales</taxon>
        <taxon>Lactobacillaceae</taxon>
        <taxon>Lactobacillus</taxon>
    </lineage>
</organism>
<dbReference type="Proteomes" id="UP000677218">
    <property type="component" value="Unassembled WGS sequence"/>
</dbReference>
<dbReference type="InterPro" id="IPR006140">
    <property type="entry name" value="D-isomer_DH_NAD-bd"/>
</dbReference>
<dbReference type="PANTHER" id="PTHR43026:SF1">
    <property type="entry name" value="2-HYDROXYACID DEHYDROGENASE HOMOLOG 1-RELATED"/>
    <property type="match status" value="1"/>
</dbReference>
<dbReference type="InterPro" id="IPR058205">
    <property type="entry name" value="D-LDH-like"/>
</dbReference>
<keyword evidence="8" id="KW-1185">Reference proteome</keyword>
<dbReference type="PROSITE" id="PS00671">
    <property type="entry name" value="D_2_HYDROXYACID_DH_3"/>
    <property type="match status" value="1"/>
</dbReference>
<evidence type="ECO:0000256" key="3">
    <source>
        <dbReference type="ARBA" id="ARBA00023027"/>
    </source>
</evidence>
<reference evidence="7" key="1">
    <citation type="submission" date="2020-08" db="EMBL/GenBank/DDBJ databases">
        <title>Taxonomic study for Lactobacillus species isolated from hardwood bark.</title>
        <authorList>
            <person name="Tohno M."/>
            <person name="Tanizawa Y."/>
        </authorList>
    </citation>
    <scope>NUCLEOTIDE SEQUENCE</scope>
    <source>
        <strain evidence="7">B40</strain>
    </source>
</reference>
<keyword evidence="3" id="KW-0520">NAD</keyword>
<comment type="caution">
    <text evidence="7">The sequence shown here is derived from an EMBL/GenBank/DDBJ whole genome shotgun (WGS) entry which is preliminary data.</text>
</comment>
<proteinExistence type="inferred from homology"/>
<comment type="similarity">
    <text evidence="1 4">Belongs to the D-isomer specific 2-hydroxyacid dehydrogenase family.</text>
</comment>
<evidence type="ECO:0000256" key="2">
    <source>
        <dbReference type="ARBA" id="ARBA00023002"/>
    </source>
</evidence>
<evidence type="ECO:0000256" key="1">
    <source>
        <dbReference type="ARBA" id="ARBA00005854"/>
    </source>
</evidence>
<feature type="domain" description="D-isomer specific 2-hydroxyacid dehydrogenase NAD-binding" evidence="6">
    <location>
        <begin position="112"/>
        <end position="298"/>
    </location>
</feature>
<dbReference type="GO" id="GO:0047545">
    <property type="term" value="F:(S)-2-hydroxyglutarate dehydrogenase activity"/>
    <property type="evidence" value="ECO:0007669"/>
    <property type="project" value="UniProtKB-ARBA"/>
</dbReference>
<keyword evidence="2 4" id="KW-0560">Oxidoreductase</keyword>
<evidence type="ECO:0000313" key="8">
    <source>
        <dbReference type="Proteomes" id="UP000677218"/>
    </source>
</evidence>
<dbReference type="InterPro" id="IPR036291">
    <property type="entry name" value="NAD(P)-bd_dom_sf"/>
</dbReference>
<dbReference type="RefSeq" id="WP_212780983.1">
    <property type="nucleotide sequence ID" value="NZ_BMAY01000008.1"/>
</dbReference>
<protein>
    <submittedName>
        <fullName evidence="7">D-lactate dehydrogenase</fullName>
    </submittedName>
</protein>
<dbReference type="GO" id="GO:0004617">
    <property type="term" value="F:phosphoglycerate dehydrogenase activity"/>
    <property type="evidence" value="ECO:0007669"/>
    <property type="project" value="UniProtKB-ARBA"/>
</dbReference>
<dbReference type="Gene3D" id="3.40.50.720">
    <property type="entry name" value="NAD(P)-binding Rossmann-like Domain"/>
    <property type="match status" value="2"/>
</dbReference>
<evidence type="ECO:0000259" key="5">
    <source>
        <dbReference type="Pfam" id="PF00389"/>
    </source>
</evidence>
<dbReference type="FunFam" id="3.40.50.720:FF:000041">
    <property type="entry name" value="D-3-phosphoglycerate dehydrogenase"/>
    <property type="match status" value="1"/>
</dbReference>
<dbReference type="GO" id="GO:0008720">
    <property type="term" value="F:D-lactate dehydrogenase (NAD+) activity"/>
    <property type="evidence" value="ECO:0007669"/>
    <property type="project" value="TreeGrafter"/>
</dbReference>
<dbReference type="AlphaFoldDB" id="A0A916QK63"/>
<gene>
    <name evidence="7" type="primary">ldhD_1</name>
    <name evidence="7" type="ORF">LCB40_11680</name>
</gene>
<evidence type="ECO:0000256" key="4">
    <source>
        <dbReference type="RuleBase" id="RU003719"/>
    </source>
</evidence>
<dbReference type="Pfam" id="PF00389">
    <property type="entry name" value="2-Hacid_dh"/>
    <property type="match status" value="1"/>
</dbReference>
<evidence type="ECO:0000259" key="6">
    <source>
        <dbReference type="Pfam" id="PF02826"/>
    </source>
</evidence>
<dbReference type="Pfam" id="PF02826">
    <property type="entry name" value="2-Hacid_dh_C"/>
    <property type="match status" value="1"/>
</dbReference>
<dbReference type="InterPro" id="IPR006139">
    <property type="entry name" value="D-isomer_2_OHA_DH_cat_dom"/>
</dbReference>
<dbReference type="PANTHER" id="PTHR43026">
    <property type="entry name" value="2-HYDROXYACID DEHYDROGENASE HOMOLOG 1-RELATED"/>
    <property type="match status" value="1"/>
</dbReference>